<dbReference type="PANTHER" id="PTHR10937:SF0">
    <property type="entry name" value="GLUTAMINE--FRUCTOSE-6-PHOSPHATE TRANSAMINASE (ISOMERIZING)"/>
    <property type="match status" value="1"/>
</dbReference>
<dbReference type="Gene3D" id="3.40.50.10490">
    <property type="entry name" value="Glucose-6-phosphate isomerase like protein, domain 1"/>
    <property type="match status" value="2"/>
</dbReference>
<dbReference type="FunFam" id="3.60.20.10:FF:000006">
    <property type="entry name" value="Glutamine--fructose-6-phosphate aminotransferase [isomerizing]"/>
    <property type="match status" value="1"/>
</dbReference>
<dbReference type="PROSITE" id="PS51278">
    <property type="entry name" value="GATASE_TYPE_2"/>
    <property type="match status" value="1"/>
</dbReference>
<evidence type="ECO:0000256" key="8">
    <source>
        <dbReference type="ARBA" id="ARBA00022737"/>
    </source>
</evidence>
<dbReference type="PANTHER" id="PTHR10937">
    <property type="entry name" value="GLUCOSAMINE--FRUCTOSE-6-PHOSPHATE AMINOTRANSFERASE, ISOMERIZING"/>
    <property type="match status" value="1"/>
</dbReference>
<dbReference type="FunFam" id="3.40.50.10490:FF:000002">
    <property type="entry name" value="Glutamine--fructose-6-phosphate aminotransferase [isomerizing]"/>
    <property type="match status" value="1"/>
</dbReference>
<evidence type="ECO:0000256" key="1">
    <source>
        <dbReference type="ARBA" id="ARBA00001031"/>
    </source>
</evidence>
<sequence length="611" mass="67123">MCGIVGYIGYRDAYPIIIKGLHRLEYRGYDSAGIALADKGLKVYKKAGKVSDLESFVKDLTLTATAGMGHTRWATHGVPSDRNSHPHSSGDRKLTIIHNGIIENYVVLKEALTAKGHTFKSDTDTEVLIHLVEDIQKTTGLDLQESVRLALNRVVGAYAIVIMSADSPDELIAARKGSPMVIGVGKGEYFIASDATPIVEYTKNVIYLNDNEIAYIKRDALLIKNIDNTVQTPYIQELSLKLEMLEKGGYDHFMLKEIYEQPRSIRDCLRGRIYPTKGLVQLGGIKEYVEKLKNIDRIIIVACGTSWHAGLVGEYLIEEYARVPVEVEYASEFRYRNPIITSKDLVIAISQSGETADTMAAIELAKERGATIFGICNVVGASIPRLTHAGVYTHAGPEIGVASTKAFTAQVTVLTLIAFYIAQQRGTITQGKLVEYLTELNEIPDLVTRTLKTNDQVKLIAERFKDSPNCLFLGRGSSFPVALEGALKLKEISYIHAEGYPAAEMKHGPIALIDADMPVIFIATKNSSYEKVVSNIQEVKARGGHVIAIVSEGDTDVKEMAEYVIEIPQTGEAFVPLLATIPLQLLAYHIAVLRGCNVDQPRNLAKSVTVE</sequence>
<dbReference type="FunFam" id="3.40.50.10490:FF:000001">
    <property type="entry name" value="Glutamine--fructose-6-phosphate aminotransferase [isomerizing]"/>
    <property type="match status" value="1"/>
</dbReference>
<dbReference type="SUPFAM" id="SSF56235">
    <property type="entry name" value="N-terminal nucleophile aminohydrolases (Ntn hydrolases)"/>
    <property type="match status" value="1"/>
</dbReference>
<evidence type="ECO:0000256" key="10">
    <source>
        <dbReference type="HAMAP-Rule" id="MF_00164"/>
    </source>
</evidence>
<proteinExistence type="inferred from homology"/>
<dbReference type="InterPro" id="IPR035490">
    <property type="entry name" value="GlmS/FrlB_SIS"/>
</dbReference>
<dbReference type="GO" id="GO:0006047">
    <property type="term" value="P:UDP-N-acetylglucosamine metabolic process"/>
    <property type="evidence" value="ECO:0007669"/>
    <property type="project" value="TreeGrafter"/>
</dbReference>
<keyword evidence="8" id="KW-0677">Repeat</keyword>
<accession>A0A3S3VNM9</accession>
<dbReference type="InterPro" id="IPR001347">
    <property type="entry name" value="SIS_dom"/>
</dbReference>
<evidence type="ECO:0000256" key="2">
    <source>
        <dbReference type="ARBA" id="ARBA00004496"/>
    </source>
</evidence>
<evidence type="ECO:0000259" key="12">
    <source>
        <dbReference type="PROSITE" id="PS51464"/>
    </source>
</evidence>
<feature type="active site" description="Nucleophile; for GATase activity" evidence="10">
    <location>
        <position position="2"/>
    </location>
</feature>
<dbReference type="SUPFAM" id="SSF53697">
    <property type="entry name" value="SIS domain"/>
    <property type="match status" value="1"/>
</dbReference>
<keyword evidence="14" id="KW-1185">Reference proteome</keyword>
<dbReference type="NCBIfam" id="TIGR01135">
    <property type="entry name" value="glmS"/>
    <property type="match status" value="1"/>
</dbReference>
<dbReference type="Gene3D" id="3.60.20.10">
    <property type="entry name" value="Glutamine Phosphoribosylpyrophosphate, subunit 1, domain 1"/>
    <property type="match status" value="1"/>
</dbReference>
<keyword evidence="6 10" id="KW-0032">Aminotransferase</keyword>
<comment type="subunit">
    <text evidence="10">Homodimer.</text>
</comment>
<gene>
    <name evidence="10 13" type="primary">glmS</name>
    <name evidence="13" type="ORF">EPL05_10755</name>
</gene>
<dbReference type="HAMAP" id="MF_00164">
    <property type="entry name" value="GlmS"/>
    <property type="match status" value="1"/>
</dbReference>
<dbReference type="GO" id="GO:0004360">
    <property type="term" value="F:glutamine-fructose-6-phosphate transaminase (isomerizing) activity"/>
    <property type="evidence" value="ECO:0007669"/>
    <property type="project" value="UniProtKB-UniRule"/>
</dbReference>
<dbReference type="InterPro" id="IPR046348">
    <property type="entry name" value="SIS_dom_sf"/>
</dbReference>
<reference evidence="13 14" key="1">
    <citation type="submission" date="2019-01" db="EMBL/GenBank/DDBJ databases">
        <title>Mucilaginibacter antarcticum sp. nov., isolated from antarctic soil.</title>
        <authorList>
            <person name="Yan Y.-Q."/>
            <person name="Du Z.-J."/>
        </authorList>
    </citation>
    <scope>NUCLEOTIDE SEQUENCE [LARGE SCALE GENOMIC DNA]</scope>
    <source>
        <strain evidence="13 14">F01003</strain>
    </source>
</reference>
<protein>
    <recommendedName>
        <fullName evidence="4 10">Glutamine--fructose-6-phosphate aminotransferase [isomerizing]</fullName>
        <ecNumber evidence="3 10">2.6.1.16</ecNumber>
    </recommendedName>
    <alternativeName>
        <fullName evidence="10">D-fructose-6-phosphate amidotransferase</fullName>
    </alternativeName>
    <alternativeName>
        <fullName evidence="10">GFAT</fullName>
    </alternativeName>
    <alternativeName>
        <fullName evidence="10">Glucosamine-6-phosphate synthase</fullName>
    </alternativeName>
    <alternativeName>
        <fullName evidence="10">Hexosephosphate aminotransferase</fullName>
    </alternativeName>
    <alternativeName>
        <fullName evidence="10">L-glutamine--D-fructose-6-phosphate amidotransferase</fullName>
    </alternativeName>
</protein>
<keyword evidence="5 10" id="KW-0963">Cytoplasm</keyword>
<dbReference type="GO" id="GO:0005975">
    <property type="term" value="P:carbohydrate metabolic process"/>
    <property type="evidence" value="ECO:0007669"/>
    <property type="project" value="UniProtKB-UniRule"/>
</dbReference>
<feature type="domain" description="Glutamine amidotransferase type-2" evidence="11">
    <location>
        <begin position="2"/>
        <end position="219"/>
    </location>
</feature>
<evidence type="ECO:0000256" key="9">
    <source>
        <dbReference type="ARBA" id="ARBA00022962"/>
    </source>
</evidence>
<evidence type="ECO:0000256" key="7">
    <source>
        <dbReference type="ARBA" id="ARBA00022679"/>
    </source>
</evidence>
<evidence type="ECO:0000256" key="6">
    <source>
        <dbReference type="ARBA" id="ARBA00022576"/>
    </source>
</evidence>
<evidence type="ECO:0000259" key="11">
    <source>
        <dbReference type="PROSITE" id="PS51278"/>
    </source>
</evidence>
<dbReference type="PROSITE" id="PS51464">
    <property type="entry name" value="SIS"/>
    <property type="match status" value="2"/>
</dbReference>
<dbReference type="GO" id="GO:0006487">
    <property type="term" value="P:protein N-linked glycosylation"/>
    <property type="evidence" value="ECO:0007669"/>
    <property type="project" value="TreeGrafter"/>
</dbReference>
<comment type="function">
    <text evidence="10">Catalyzes the first step in hexosamine metabolism, converting fructose-6P into glucosamine-6P using glutamine as a nitrogen source.</text>
</comment>
<dbReference type="OrthoDB" id="106547at2"/>
<dbReference type="NCBIfam" id="NF001484">
    <property type="entry name" value="PRK00331.1"/>
    <property type="match status" value="1"/>
</dbReference>
<feature type="domain" description="SIS" evidence="12">
    <location>
        <begin position="288"/>
        <end position="427"/>
    </location>
</feature>
<evidence type="ECO:0000313" key="14">
    <source>
        <dbReference type="Proteomes" id="UP000286701"/>
    </source>
</evidence>
<comment type="catalytic activity">
    <reaction evidence="1 10">
        <text>D-fructose 6-phosphate + L-glutamine = D-glucosamine 6-phosphate + L-glutamate</text>
        <dbReference type="Rhea" id="RHEA:13237"/>
        <dbReference type="ChEBI" id="CHEBI:29985"/>
        <dbReference type="ChEBI" id="CHEBI:58359"/>
        <dbReference type="ChEBI" id="CHEBI:58725"/>
        <dbReference type="ChEBI" id="CHEBI:61527"/>
        <dbReference type="EC" id="2.6.1.16"/>
    </reaction>
</comment>
<dbReference type="GO" id="GO:0006002">
    <property type="term" value="P:fructose 6-phosphate metabolic process"/>
    <property type="evidence" value="ECO:0007669"/>
    <property type="project" value="TreeGrafter"/>
</dbReference>
<dbReference type="Proteomes" id="UP000286701">
    <property type="component" value="Unassembled WGS sequence"/>
</dbReference>
<evidence type="ECO:0000256" key="5">
    <source>
        <dbReference type="ARBA" id="ARBA00022490"/>
    </source>
</evidence>
<dbReference type="InterPro" id="IPR035466">
    <property type="entry name" value="GlmS/AgaS_SIS"/>
</dbReference>
<dbReference type="AlphaFoldDB" id="A0A3S3VNM9"/>
<feature type="initiator methionine" description="Removed" evidence="10">
    <location>
        <position position="1"/>
    </location>
</feature>
<dbReference type="InterPro" id="IPR047084">
    <property type="entry name" value="GFAT_N"/>
</dbReference>
<dbReference type="InterPro" id="IPR005855">
    <property type="entry name" value="GFAT"/>
</dbReference>
<dbReference type="GO" id="GO:0005829">
    <property type="term" value="C:cytosol"/>
    <property type="evidence" value="ECO:0007669"/>
    <property type="project" value="TreeGrafter"/>
</dbReference>
<comment type="subcellular location">
    <subcellularLocation>
        <location evidence="2 10">Cytoplasm</location>
    </subcellularLocation>
</comment>
<keyword evidence="7 10" id="KW-0808">Transferase</keyword>
<dbReference type="InterPro" id="IPR017932">
    <property type="entry name" value="GATase_2_dom"/>
</dbReference>
<dbReference type="CDD" id="cd05009">
    <property type="entry name" value="SIS_GlmS_GlmD_2"/>
    <property type="match status" value="1"/>
</dbReference>
<organism evidence="13 14">
    <name type="scientific">Mucilaginibacter gilvus</name>
    <dbReference type="NCBI Taxonomy" id="2305909"/>
    <lineage>
        <taxon>Bacteria</taxon>
        <taxon>Pseudomonadati</taxon>
        <taxon>Bacteroidota</taxon>
        <taxon>Sphingobacteriia</taxon>
        <taxon>Sphingobacteriales</taxon>
        <taxon>Sphingobacteriaceae</taxon>
        <taxon>Mucilaginibacter</taxon>
    </lineage>
</organism>
<dbReference type="CDD" id="cd05008">
    <property type="entry name" value="SIS_GlmS_GlmD_1"/>
    <property type="match status" value="1"/>
</dbReference>
<comment type="caution">
    <text evidence="13">The sequence shown here is derived from an EMBL/GenBank/DDBJ whole genome shotgun (WGS) entry which is preliminary data.</text>
</comment>
<keyword evidence="9" id="KW-0315">Glutamine amidotransferase</keyword>
<name>A0A3S3VNM9_9SPHI</name>
<dbReference type="CDD" id="cd00714">
    <property type="entry name" value="GFAT"/>
    <property type="match status" value="1"/>
</dbReference>
<feature type="domain" description="SIS" evidence="12">
    <location>
        <begin position="460"/>
        <end position="601"/>
    </location>
</feature>
<feature type="active site" description="For Fru-6P isomerization activity" evidence="10">
    <location>
        <position position="606"/>
    </location>
</feature>
<dbReference type="EMBL" id="SBIW01000004">
    <property type="protein sequence ID" value="RWY52381.1"/>
    <property type="molecule type" value="Genomic_DNA"/>
</dbReference>
<dbReference type="RefSeq" id="WP_128533967.1">
    <property type="nucleotide sequence ID" value="NZ_SBIW01000004.1"/>
</dbReference>
<evidence type="ECO:0000313" key="13">
    <source>
        <dbReference type="EMBL" id="RWY52381.1"/>
    </source>
</evidence>
<dbReference type="Pfam" id="PF01380">
    <property type="entry name" value="SIS"/>
    <property type="match status" value="2"/>
</dbReference>
<dbReference type="GO" id="GO:0097367">
    <property type="term" value="F:carbohydrate derivative binding"/>
    <property type="evidence" value="ECO:0007669"/>
    <property type="project" value="InterPro"/>
</dbReference>
<evidence type="ECO:0000256" key="3">
    <source>
        <dbReference type="ARBA" id="ARBA00012916"/>
    </source>
</evidence>
<dbReference type="EC" id="2.6.1.16" evidence="3 10"/>
<dbReference type="Pfam" id="PF13522">
    <property type="entry name" value="GATase_6"/>
    <property type="match status" value="1"/>
</dbReference>
<dbReference type="InterPro" id="IPR029055">
    <property type="entry name" value="Ntn_hydrolases_N"/>
</dbReference>
<evidence type="ECO:0000256" key="4">
    <source>
        <dbReference type="ARBA" id="ARBA00016090"/>
    </source>
</evidence>
<dbReference type="GO" id="GO:0046349">
    <property type="term" value="P:amino sugar biosynthetic process"/>
    <property type="evidence" value="ECO:0007669"/>
    <property type="project" value="UniProtKB-ARBA"/>
</dbReference>